<keyword evidence="1" id="KW-0732">Signal</keyword>
<evidence type="ECO:0000256" key="1">
    <source>
        <dbReference type="SAM" id="SignalP"/>
    </source>
</evidence>
<dbReference type="Proteomes" id="UP000198916">
    <property type="component" value="Unassembled WGS sequence"/>
</dbReference>
<evidence type="ECO:0000313" key="2">
    <source>
        <dbReference type="EMBL" id="SEL75776.1"/>
    </source>
</evidence>
<feature type="chain" id="PRO_5011434336" evidence="1">
    <location>
        <begin position="31"/>
        <end position="206"/>
    </location>
</feature>
<proteinExistence type="predicted"/>
<dbReference type="OrthoDB" id="710106at2"/>
<dbReference type="RefSeq" id="WP_143053941.1">
    <property type="nucleotide sequence ID" value="NZ_FNZR01000009.1"/>
</dbReference>
<dbReference type="AlphaFoldDB" id="A0A1H7SUL2"/>
<keyword evidence="3" id="KW-1185">Reference proteome</keyword>
<sequence length="206" mass="21777">MESVIKKKGRTVLISTMLVAAGLLVSTADAQTTGASGNQIGPVGDGSPAQVALNVILKPVRTLTVSHDQINLVYETANDYENGVSYTTTGGHLHVTNIGGGYKLFVKSSTPNLLGENGNQNTIDGSTVTITGLAQSGVYAYSRKINDINGGTNGAELFHHSENANVVDKAYDVEYKAAGDNAYMNKLFNGQQTKYTVNVVYTIVSE</sequence>
<feature type="signal peptide" evidence="1">
    <location>
        <begin position="1"/>
        <end position="30"/>
    </location>
</feature>
<gene>
    <name evidence="2" type="ORF">SAMN05421740_109183</name>
</gene>
<accession>A0A1H7SUL2</accession>
<organism evidence="2 3">
    <name type="scientific">Parapedobacter koreensis</name>
    <dbReference type="NCBI Taxonomy" id="332977"/>
    <lineage>
        <taxon>Bacteria</taxon>
        <taxon>Pseudomonadati</taxon>
        <taxon>Bacteroidota</taxon>
        <taxon>Sphingobacteriia</taxon>
        <taxon>Sphingobacteriales</taxon>
        <taxon>Sphingobacteriaceae</taxon>
        <taxon>Parapedobacter</taxon>
    </lineage>
</organism>
<dbReference type="EMBL" id="FNZR01000009">
    <property type="protein sequence ID" value="SEL75776.1"/>
    <property type="molecule type" value="Genomic_DNA"/>
</dbReference>
<evidence type="ECO:0000313" key="3">
    <source>
        <dbReference type="Proteomes" id="UP000198916"/>
    </source>
</evidence>
<name>A0A1H7SUL2_9SPHI</name>
<protein>
    <submittedName>
        <fullName evidence="2">Uncharacterized protein</fullName>
    </submittedName>
</protein>
<reference evidence="3" key="1">
    <citation type="submission" date="2016-10" db="EMBL/GenBank/DDBJ databases">
        <authorList>
            <person name="Varghese N."/>
            <person name="Submissions S."/>
        </authorList>
    </citation>
    <scope>NUCLEOTIDE SEQUENCE [LARGE SCALE GENOMIC DNA]</scope>
    <source>
        <strain evidence="3">Jip14</strain>
    </source>
</reference>
<dbReference type="STRING" id="332977.SAMN05421740_109183"/>